<evidence type="ECO:0000259" key="2">
    <source>
        <dbReference type="Pfam" id="PF11716"/>
    </source>
</evidence>
<dbReference type="GO" id="GO:0046872">
    <property type="term" value="F:metal ion binding"/>
    <property type="evidence" value="ECO:0007669"/>
    <property type="project" value="InterPro"/>
</dbReference>
<reference evidence="3" key="1">
    <citation type="journal article" date="2016" name="Appl. Microbiol. Biotechnol.">
        <title>Anti-MRSA and anti-TB metabolites from marine-derived Verrucosispora sp. MS100047.</title>
        <authorList>
            <person name="Huang P."/>
            <person name="Xie F."/>
            <person name="Ren B."/>
            <person name="Wang Q."/>
            <person name="Wang J."/>
            <person name="Wang Q."/>
            <person name="Abdel-Mageed W.M."/>
            <person name="Liu M."/>
            <person name="Han J."/>
            <person name="Oyeleye A."/>
            <person name="Shen J."/>
            <person name="Song F."/>
            <person name="Dai H."/>
            <person name="Liu X."/>
            <person name="Zhang L."/>
        </authorList>
    </citation>
    <scope>NUCLEOTIDE SEQUENCE</scope>
    <source>
        <strain evidence="3">MS100047</strain>
    </source>
</reference>
<organism evidence="3">
    <name type="scientific">Verrucosispora sp. MS100047</name>
    <dbReference type="NCBI Taxonomy" id="1410949"/>
    <lineage>
        <taxon>Bacteria</taxon>
        <taxon>Bacillati</taxon>
        <taxon>Actinomycetota</taxon>
        <taxon>Actinomycetes</taxon>
        <taxon>Micromonosporales</taxon>
        <taxon>Micromonosporaceae</taxon>
        <taxon>Micromonospora</taxon>
    </lineage>
</organism>
<dbReference type="AlphaFoldDB" id="A0A097CRU8"/>
<accession>A0A097CRU8</accession>
<dbReference type="InterPro" id="IPR017517">
    <property type="entry name" value="Maleyloyr_isom"/>
</dbReference>
<protein>
    <recommendedName>
        <fullName evidence="2">Mycothiol-dependent maleylpyruvate isomerase metal-binding domain-containing protein</fullName>
    </recommendedName>
</protein>
<dbReference type="SUPFAM" id="SSF109854">
    <property type="entry name" value="DinB/YfiT-like putative metalloenzymes"/>
    <property type="match status" value="1"/>
</dbReference>
<evidence type="ECO:0000313" key="3">
    <source>
        <dbReference type="EMBL" id="AIS85386.1"/>
    </source>
</evidence>
<proteinExistence type="predicted"/>
<feature type="region of interest" description="Disordered" evidence="1">
    <location>
        <begin position="238"/>
        <end position="257"/>
    </location>
</feature>
<dbReference type="InterPro" id="IPR034660">
    <property type="entry name" value="DinB/YfiT-like"/>
</dbReference>
<dbReference type="Pfam" id="PF11716">
    <property type="entry name" value="MDMPI_N"/>
    <property type="match status" value="1"/>
</dbReference>
<sequence length="257" mass="28718">MPSAVDLNTLSDMRVFDMIVDERHRAADLLDGLTAEQLRQPSLCAGWTVHDVAAHLTTYLRFGQLKIYAAIVTTGADFDRFNLRLTRRAARLPVEEIVATLRRHAASRTTIPRSGYDPVLTDVLLHDLDMRVPLNIARDIPEERLRVAFRHLTDRPSPGYTMGDRLHGLRLEATDTGWTHGSGPVVRGRAEALLLGIGGRPWAFDHLEGDGLALLRTRVRDRTRPGTIRRLMAPLRVLASPPPRDRRSRDAGVPGAR</sequence>
<dbReference type="InterPro" id="IPR024344">
    <property type="entry name" value="MDMPI_metal-binding"/>
</dbReference>
<name>A0A097CRU8_9ACTN</name>
<feature type="domain" description="Mycothiol-dependent maleylpyruvate isomerase metal-binding" evidence="2">
    <location>
        <begin position="21"/>
        <end position="109"/>
    </location>
</feature>
<dbReference type="Gene3D" id="1.20.120.450">
    <property type="entry name" value="dinb family like domain"/>
    <property type="match status" value="1"/>
</dbReference>
<dbReference type="EMBL" id="KF826640">
    <property type="protein sequence ID" value="AIS85386.1"/>
    <property type="molecule type" value="Genomic_DNA"/>
</dbReference>
<evidence type="ECO:0000256" key="1">
    <source>
        <dbReference type="SAM" id="MobiDB-lite"/>
    </source>
</evidence>
<dbReference type="NCBIfam" id="TIGR03083">
    <property type="entry name" value="maleylpyruvate isomerase family mycothiol-dependent enzyme"/>
    <property type="match status" value="1"/>
</dbReference>
<gene>
    <name evidence="3" type="ORF">VASRM7_148</name>
</gene>